<name>A0AAD9IHL8_PROWI</name>
<proteinExistence type="predicted"/>
<feature type="domain" description="RING-type" evidence="6">
    <location>
        <begin position="245"/>
        <end position="287"/>
    </location>
</feature>
<protein>
    <recommendedName>
        <fullName evidence="6">RING-type domain-containing protein</fullName>
    </recommendedName>
</protein>
<keyword evidence="2 4" id="KW-0863">Zinc-finger</keyword>
<evidence type="ECO:0000313" key="7">
    <source>
        <dbReference type="EMBL" id="KAK2078651.1"/>
    </source>
</evidence>
<feature type="region of interest" description="Disordered" evidence="5">
    <location>
        <begin position="110"/>
        <end position="130"/>
    </location>
</feature>
<evidence type="ECO:0000256" key="4">
    <source>
        <dbReference type="PROSITE-ProRule" id="PRU00175"/>
    </source>
</evidence>
<organism evidence="7 8">
    <name type="scientific">Prototheca wickerhamii</name>
    <dbReference type="NCBI Taxonomy" id="3111"/>
    <lineage>
        <taxon>Eukaryota</taxon>
        <taxon>Viridiplantae</taxon>
        <taxon>Chlorophyta</taxon>
        <taxon>core chlorophytes</taxon>
        <taxon>Trebouxiophyceae</taxon>
        <taxon>Chlorellales</taxon>
        <taxon>Chlorellaceae</taxon>
        <taxon>Prototheca</taxon>
    </lineage>
</organism>
<evidence type="ECO:0000313" key="8">
    <source>
        <dbReference type="Proteomes" id="UP001255856"/>
    </source>
</evidence>
<feature type="region of interest" description="Disordered" evidence="5">
    <location>
        <begin position="203"/>
        <end position="234"/>
    </location>
</feature>
<keyword evidence="3" id="KW-0862">Zinc</keyword>
<evidence type="ECO:0000256" key="3">
    <source>
        <dbReference type="ARBA" id="ARBA00022833"/>
    </source>
</evidence>
<dbReference type="AlphaFoldDB" id="A0AAD9IHL8"/>
<feature type="compositionally biased region" description="Low complexity" evidence="5">
    <location>
        <begin position="224"/>
        <end position="234"/>
    </location>
</feature>
<dbReference type="PROSITE" id="PS50089">
    <property type="entry name" value="ZF_RING_2"/>
    <property type="match status" value="1"/>
</dbReference>
<sequence>MHPFFSVSLYTGQQLVLAGLQRWVFNPYKQLEQRRQRASLRALVMLLVKTAATGMLAALLDAAIDYRTRQLVALAGEGPAEGSAESSRLLQAIDEMERRAELYGLGPSSRAGALVDEPAPEDACKGDAEDAEAFAGKAPEDALAPRALSRTASSSDRGFLVSQTILQLQELMRRSGSEADSRESVEESVDRLLDNLLGVRGDDDAAAGLPHGDDPAPLAHHHSPATASRSSLSSCEGADAAPESCPICMDAAVRVAVGGCGHGLCFGCARQLCRAREHTVPACPFCRQPIEGFELRSAAQPSA</sequence>
<dbReference type="Pfam" id="PF13920">
    <property type="entry name" value="zf-C3HC4_3"/>
    <property type="match status" value="1"/>
</dbReference>
<keyword evidence="8" id="KW-1185">Reference proteome</keyword>
<dbReference type="InterPro" id="IPR001841">
    <property type="entry name" value="Znf_RING"/>
</dbReference>
<dbReference type="Proteomes" id="UP001255856">
    <property type="component" value="Unassembled WGS sequence"/>
</dbReference>
<evidence type="ECO:0000256" key="5">
    <source>
        <dbReference type="SAM" id="MobiDB-lite"/>
    </source>
</evidence>
<dbReference type="SMART" id="SM00184">
    <property type="entry name" value="RING"/>
    <property type="match status" value="1"/>
</dbReference>
<accession>A0AAD9IHL8</accession>
<dbReference type="PROSITE" id="PS00518">
    <property type="entry name" value="ZF_RING_1"/>
    <property type="match status" value="1"/>
</dbReference>
<dbReference type="InterPro" id="IPR017907">
    <property type="entry name" value="Znf_RING_CS"/>
</dbReference>
<comment type="caution">
    <text evidence="7">The sequence shown here is derived from an EMBL/GenBank/DDBJ whole genome shotgun (WGS) entry which is preliminary data.</text>
</comment>
<dbReference type="GO" id="GO:0008270">
    <property type="term" value="F:zinc ion binding"/>
    <property type="evidence" value="ECO:0007669"/>
    <property type="project" value="UniProtKB-KW"/>
</dbReference>
<evidence type="ECO:0000256" key="2">
    <source>
        <dbReference type="ARBA" id="ARBA00022771"/>
    </source>
</evidence>
<dbReference type="InterPro" id="IPR013083">
    <property type="entry name" value="Znf_RING/FYVE/PHD"/>
</dbReference>
<dbReference type="SUPFAM" id="SSF57850">
    <property type="entry name" value="RING/U-box"/>
    <property type="match status" value="1"/>
</dbReference>
<dbReference type="EMBL" id="JASFZW010000004">
    <property type="protein sequence ID" value="KAK2078651.1"/>
    <property type="molecule type" value="Genomic_DNA"/>
</dbReference>
<evidence type="ECO:0000256" key="1">
    <source>
        <dbReference type="ARBA" id="ARBA00022723"/>
    </source>
</evidence>
<keyword evidence="1" id="KW-0479">Metal-binding</keyword>
<gene>
    <name evidence="7" type="ORF">QBZ16_003491</name>
</gene>
<dbReference type="Gene3D" id="3.30.40.10">
    <property type="entry name" value="Zinc/RING finger domain, C3HC4 (zinc finger)"/>
    <property type="match status" value="1"/>
</dbReference>
<evidence type="ECO:0000259" key="6">
    <source>
        <dbReference type="PROSITE" id="PS50089"/>
    </source>
</evidence>
<reference evidence="7" key="1">
    <citation type="submission" date="2021-01" db="EMBL/GenBank/DDBJ databases">
        <authorList>
            <person name="Eckstrom K.M.E."/>
        </authorList>
    </citation>
    <scope>NUCLEOTIDE SEQUENCE</scope>
    <source>
        <strain evidence="7">UVCC 0001</strain>
    </source>
</reference>